<dbReference type="InterPro" id="IPR006626">
    <property type="entry name" value="PbH1"/>
</dbReference>
<dbReference type="InterPro" id="IPR022409">
    <property type="entry name" value="PKD/Chitinase_dom"/>
</dbReference>
<comment type="caution">
    <text evidence="2">The sequence shown here is derived from an EMBL/GenBank/DDBJ whole genome shotgun (WGS) entry which is preliminary data.</text>
</comment>
<dbReference type="NCBIfam" id="NF041518">
    <property type="entry name" value="choice_anch_Q"/>
    <property type="match status" value="1"/>
</dbReference>
<dbReference type="Pfam" id="PF18911">
    <property type="entry name" value="PKD_4"/>
    <property type="match status" value="1"/>
</dbReference>
<evidence type="ECO:0000313" key="3">
    <source>
        <dbReference type="Proteomes" id="UP000294848"/>
    </source>
</evidence>
<organism evidence="2 3">
    <name type="scientific">Sunxiuqinia elliptica</name>
    <dbReference type="NCBI Taxonomy" id="655355"/>
    <lineage>
        <taxon>Bacteria</taxon>
        <taxon>Pseudomonadati</taxon>
        <taxon>Bacteroidota</taxon>
        <taxon>Bacteroidia</taxon>
        <taxon>Marinilabiliales</taxon>
        <taxon>Prolixibacteraceae</taxon>
        <taxon>Sunxiuqinia</taxon>
    </lineage>
</organism>
<dbReference type="InterPro" id="IPR059226">
    <property type="entry name" value="Choice_anch_Q_dom"/>
</dbReference>
<reference evidence="2 3" key="1">
    <citation type="submission" date="2019-03" db="EMBL/GenBank/DDBJ databases">
        <title>Freshwater and sediment microbial communities from various areas in North America, analyzing microbe dynamics in response to fracking.</title>
        <authorList>
            <person name="Lamendella R."/>
        </authorList>
    </citation>
    <scope>NUCLEOTIDE SEQUENCE [LARGE SCALE GENOMIC DNA]</scope>
    <source>
        <strain evidence="2 3">114D</strain>
    </source>
</reference>
<dbReference type="Gene3D" id="2.60.40.10">
    <property type="entry name" value="Immunoglobulins"/>
    <property type="match status" value="1"/>
</dbReference>
<dbReference type="OrthoDB" id="1111178at2"/>
<dbReference type="SUPFAM" id="SSF51126">
    <property type="entry name" value="Pectin lyase-like"/>
    <property type="match status" value="2"/>
</dbReference>
<evidence type="ECO:0000259" key="1">
    <source>
        <dbReference type="PROSITE" id="PS50093"/>
    </source>
</evidence>
<gene>
    <name evidence="2" type="ORF">DET52_108104</name>
</gene>
<dbReference type="SMART" id="SM00710">
    <property type="entry name" value="PbH1"/>
    <property type="match status" value="7"/>
</dbReference>
<dbReference type="Gene3D" id="2.160.20.10">
    <property type="entry name" value="Single-stranded right-handed beta-helix, Pectin lyase-like"/>
    <property type="match status" value="2"/>
</dbReference>
<dbReference type="SUPFAM" id="SSF49299">
    <property type="entry name" value="PKD domain"/>
    <property type="match status" value="1"/>
</dbReference>
<dbReference type="InterPro" id="IPR011050">
    <property type="entry name" value="Pectin_lyase_fold/virulence"/>
</dbReference>
<dbReference type="EMBL" id="SNWI01000008">
    <property type="protein sequence ID" value="TDN98317.1"/>
    <property type="molecule type" value="Genomic_DNA"/>
</dbReference>
<dbReference type="CDD" id="cd00146">
    <property type="entry name" value="PKD"/>
    <property type="match status" value="1"/>
</dbReference>
<feature type="domain" description="PKD" evidence="1">
    <location>
        <begin position="370"/>
        <end position="405"/>
    </location>
</feature>
<sequence length="962" mass="108456">MTNKNYTLFIIAFLMFNISSTPIQSQTIIESDILYGSLTNESSPYIINKFITVPKDSILTIEAGCKIIFQDKAYLLVNGRISAVGTKSQNIELKGGGKWDYQPIYLSYHQYKNERFASSFKYCKIDSLASILARHDVIIDSCLFKNCQLGIYLEEGTIQVRNSVFHDNYIPLRLQGMSSVNNCLFYNNENNHRRGGVIEIYAFGESKFSLKNNTIVDNKSKAIYIEYSNGEIEICNSIIRNNSGSIIQNNFHDVVNVRHSNIEGGWKGEGNIDEDPLFVDPQNGNYHLSWSGYPINDNSKSKCIDAGDPFSGEDSDGSVSDIGALSYFQEDFEKIPMAYFSADTNFISIGETVMFNNNSLFLEKQYTCFWDFGDGNTSSDKNPSHTYYTQGSFDVSLFITNSNGNLNKLIYEDYISVVTEINDEIVNGTWSKEKSPYLIKHNIEIQENNQLIVEAGVRAIFGKDVKMNINGQLLCNGTPTERISFISTDRYWDLKPEKLNWLGWKGIVFGENNDQATASTLSYTDIQYTKNYNTTWANNYYSAIMIKNYNGIKIEYSNITNCLTTNRNYYDDRYAGGITCIDSKNVTIKNCHFENCKSEYGGAIYATNSDLLIDSCSFLQNGALNGTSIFLEQCDFSFMNNFVSKNNYFSIEPNNVSSCGTIAVRSSNGKILGNIIDNNYNKNEGGISCRGSNLTISSNYISNNSSKYSSSGIFSENDSLIIVNNVINNNRQGTGTSQWGGGMFISDSPLCYIVNNTITNNFAVEGGGGIYLSLSDKVVTKNNIIFNNKPNNYQEYKKYSGSQSEYIFSNNYLNDPHFLSYETNDFDILSSSPCIDSGDTNIDDFEFPFQDIIGNQRISNLIDIGAYEYQEINTGLNSARLEDEQIFSLLLTKGNIYLKSNFTSSEIYTISLWDIYGRKIMSLNQRINTHLLWITSVRKTPSLSILTAEKNGKVIWSEKIIR</sequence>
<dbReference type="InterPro" id="IPR039448">
    <property type="entry name" value="Beta_helix"/>
</dbReference>
<proteinExistence type="predicted"/>
<dbReference type="InterPro" id="IPR012334">
    <property type="entry name" value="Pectin_lyas_fold"/>
</dbReference>
<dbReference type="InterPro" id="IPR035986">
    <property type="entry name" value="PKD_dom_sf"/>
</dbReference>
<dbReference type="InterPro" id="IPR000601">
    <property type="entry name" value="PKD_dom"/>
</dbReference>
<dbReference type="Proteomes" id="UP000294848">
    <property type="component" value="Unassembled WGS sequence"/>
</dbReference>
<dbReference type="SMART" id="SM00089">
    <property type="entry name" value="PKD"/>
    <property type="match status" value="1"/>
</dbReference>
<dbReference type="AlphaFoldDB" id="A0A4R6GT00"/>
<evidence type="ECO:0000313" key="2">
    <source>
        <dbReference type="EMBL" id="TDN98317.1"/>
    </source>
</evidence>
<dbReference type="Pfam" id="PF13229">
    <property type="entry name" value="Beta_helix"/>
    <property type="match status" value="2"/>
</dbReference>
<dbReference type="PROSITE" id="PS50093">
    <property type="entry name" value="PKD"/>
    <property type="match status" value="1"/>
</dbReference>
<name>A0A4R6GT00_9BACT</name>
<dbReference type="RefSeq" id="WP_133466115.1">
    <property type="nucleotide sequence ID" value="NZ_SNWI01000008.1"/>
</dbReference>
<dbReference type="InterPro" id="IPR013783">
    <property type="entry name" value="Ig-like_fold"/>
</dbReference>
<protein>
    <submittedName>
        <fullName evidence="2">Parallel beta-helix repeat protein</fullName>
    </submittedName>
</protein>
<accession>A0A4R6GT00</accession>